<feature type="compositionally biased region" description="Basic and acidic residues" evidence="1">
    <location>
        <begin position="1"/>
        <end position="13"/>
    </location>
</feature>
<dbReference type="OrthoDB" id="76215at2759"/>
<dbReference type="AlphaFoldDB" id="A0A9P7GRH5"/>
<dbReference type="PANTHER" id="PTHR46929">
    <property type="entry name" value="EXPRESSED PROTEIN"/>
    <property type="match status" value="1"/>
</dbReference>
<feature type="compositionally biased region" description="Low complexity" evidence="1">
    <location>
        <begin position="162"/>
        <end position="175"/>
    </location>
</feature>
<dbReference type="Pfam" id="PF12776">
    <property type="entry name" value="Myb_DNA-bind_3"/>
    <property type="match status" value="1"/>
</dbReference>
<proteinExistence type="predicted"/>
<keyword evidence="4" id="KW-1185">Reference proteome</keyword>
<comment type="caution">
    <text evidence="3">The sequence shown here is derived from an EMBL/GenBank/DDBJ whole genome shotgun (WGS) entry which is preliminary data.</text>
</comment>
<dbReference type="PANTHER" id="PTHR46929:SF3">
    <property type="entry name" value="MYB_SANT-LIKE DOMAIN-CONTAINING PROTEIN"/>
    <property type="match status" value="1"/>
</dbReference>
<evidence type="ECO:0000256" key="1">
    <source>
        <dbReference type="SAM" id="MobiDB-lite"/>
    </source>
</evidence>
<protein>
    <recommendedName>
        <fullName evidence="2">Myb/SANT-like domain-containing protein</fullName>
    </recommendedName>
</protein>
<sequence>MPRKSKEAAKDGETAQNEQSTCCSWLSSDDPTLVRVLREQKENGNQSGNGWKPQVWQAAADALKAEGTSDGPPKIAKKCADHWGNLKKNFGEVQAIRNASGFGWDEGTKTCTASPDVWEKYIAAHPSANRWRTTTFPLFDDIHFLVNGIVATGAGAFHPGRSISPTATESSSSDSVHAESLDVSATSQGSEETQSSSSSTGILHDSLSEDIMDSSDNPRPVTPAPMSRAAVSRKRTRADSDPPSPDTSASAMQKSKGSKRHRTQADSLLNGVAGAILQLSKSLNSGTGIPTPERCEKAIDLLTEDKAFSLEEEGDLLELFAENVAYADTYLATKKKESRVLFGRKIIKRCKREADEFEN</sequence>
<feature type="compositionally biased region" description="Low complexity" evidence="1">
    <location>
        <begin position="187"/>
        <end position="201"/>
    </location>
</feature>
<organism evidence="3 4">
    <name type="scientific">Sphagnurus paluster</name>
    <dbReference type="NCBI Taxonomy" id="117069"/>
    <lineage>
        <taxon>Eukaryota</taxon>
        <taxon>Fungi</taxon>
        <taxon>Dikarya</taxon>
        <taxon>Basidiomycota</taxon>
        <taxon>Agaricomycotina</taxon>
        <taxon>Agaricomycetes</taxon>
        <taxon>Agaricomycetidae</taxon>
        <taxon>Agaricales</taxon>
        <taxon>Tricholomatineae</taxon>
        <taxon>Lyophyllaceae</taxon>
        <taxon>Sphagnurus</taxon>
    </lineage>
</organism>
<reference evidence="3" key="2">
    <citation type="submission" date="2021-10" db="EMBL/GenBank/DDBJ databases">
        <title>Phylogenomics reveals ancestral predisposition of the termite-cultivated fungus Termitomyces towards a domesticated lifestyle.</title>
        <authorList>
            <person name="Auxier B."/>
            <person name="Grum-Grzhimaylo A."/>
            <person name="Cardenas M.E."/>
            <person name="Lodge J.D."/>
            <person name="Laessoe T."/>
            <person name="Pedersen O."/>
            <person name="Smith M.E."/>
            <person name="Kuyper T.W."/>
            <person name="Franco-Molano E.A."/>
            <person name="Baroni T.J."/>
            <person name="Aanen D.K."/>
        </authorList>
    </citation>
    <scope>NUCLEOTIDE SEQUENCE</scope>
    <source>
        <strain evidence="3">D49</strain>
    </source>
</reference>
<gene>
    <name evidence="3" type="ORF">H0H81_006172</name>
</gene>
<feature type="compositionally biased region" description="Polar residues" evidence="1">
    <location>
        <begin position="14"/>
        <end position="26"/>
    </location>
</feature>
<evidence type="ECO:0000259" key="2">
    <source>
        <dbReference type="Pfam" id="PF12776"/>
    </source>
</evidence>
<name>A0A9P7GRH5_9AGAR</name>
<feature type="region of interest" description="Disordered" evidence="1">
    <location>
        <begin position="1"/>
        <end position="26"/>
    </location>
</feature>
<dbReference type="InterPro" id="IPR024752">
    <property type="entry name" value="Myb/SANT-like_dom"/>
</dbReference>
<evidence type="ECO:0000313" key="3">
    <source>
        <dbReference type="EMBL" id="KAG5652135.1"/>
    </source>
</evidence>
<dbReference type="EMBL" id="JABCKI010000158">
    <property type="protein sequence ID" value="KAG5652135.1"/>
    <property type="molecule type" value="Genomic_DNA"/>
</dbReference>
<dbReference type="Proteomes" id="UP000717328">
    <property type="component" value="Unassembled WGS sequence"/>
</dbReference>
<reference evidence="3" key="1">
    <citation type="submission" date="2021-02" db="EMBL/GenBank/DDBJ databases">
        <authorList>
            <person name="Nieuwenhuis M."/>
            <person name="Van De Peppel L.J.J."/>
        </authorList>
    </citation>
    <scope>NUCLEOTIDE SEQUENCE</scope>
    <source>
        <strain evidence="3">D49</strain>
    </source>
</reference>
<evidence type="ECO:0000313" key="4">
    <source>
        <dbReference type="Proteomes" id="UP000717328"/>
    </source>
</evidence>
<feature type="domain" description="Myb/SANT-like" evidence="2">
    <location>
        <begin position="25"/>
        <end position="121"/>
    </location>
</feature>
<feature type="region of interest" description="Disordered" evidence="1">
    <location>
        <begin position="161"/>
        <end position="263"/>
    </location>
</feature>
<accession>A0A9P7GRH5</accession>